<name>A0AAE1A6W4_9GAST</name>
<feature type="region of interest" description="Disordered" evidence="1">
    <location>
        <begin position="118"/>
        <end position="137"/>
    </location>
</feature>
<keyword evidence="3" id="KW-1185">Reference proteome</keyword>
<evidence type="ECO:0000256" key="1">
    <source>
        <dbReference type="SAM" id="MobiDB-lite"/>
    </source>
</evidence>
<dbReference type="AlphaFoldDB" id="A0AAE1A6W4"/>
<reference evidence="2" key="1">
    <citation type="journal article" date="2023" name="G3 (Bethesda)">
        <title>A reference genome for the long-term kleptoplast-retaining sea slug Elysia crispata morphotype clarki.</title>
        <authorList>
            <person name="Eastman K.E."/>
            <person name="Pendleton A.L."/>
            <person name="Shaikh M.A."/>
            <person name="Suttiyut T."/>
            <person name="Ogas R."/>
            <person name="Tomko P."/>
            <person name="Gavelis G."/>
            <person name="Widhalm J.R."/>
            <person name="Wisecaver J.H."/>
        </authorList>
    </citation>
    <scope>NUCLEOTIDE SEQUENCE</scope>
    <source>
        <strain evidence="2">ECLA1</strain>
    </source>
</reference>
<feature type="compositionally biased region" description="Low complexity" evidence="1">
    <location>
        <begin position="70"/>
        <end position="79"/>
    </location>
</feature>
<comment type="caution">
    <text evidence="2">The sequence shown here is derived from an EMBL/GenBank/DDBJ whole genome shotgun (WGS) entry which is preliminary data.</text>
</comment>
<evidence type="ECO:0000313" key="3">
    <source>
        <dbReference type="Proteomes" id="UP001283361"/>
    </source>
</evidence>
<sequence length="137" mass="15810">MNHKNYNDQRRTTNLNLRSFIAARRLTLVTAQSQRFRQFPSTQHNFVTFTLQQGKSDTLRPGTRIRPRSRSPSPSDRSPLLQIGCAVSLGRLRTLNCKKESRRKILFVGLWHTAHAPPHTTRSALDVSPRTRHRQIS</sequence>
<dbReference type="EMBL" id="JAWDGP010002514">
    <property type="protein sequence ID" value="KAK3782330.1"/>
    <property type="molecule type" value="Genomic_DNA"/>
</dbReference>
<proteinExistence type="predicted"/>
<gene>
    <name evidence="2" type="ORF">RRG08_027878</name>
</gene>
<protein>
    <submittedName>
        <fullName evidence="2">Uncharacterized protein</fullName>
    </submittedName>
</protein>
<organism evidence="2 3">
    <name type="scientific">Elysia crispata</name>
    <name type="common">lettuce slug</name>
    <dbReference type="NCBI Taxonomy" id="231223"/>
    <lineage>
        <taxon>Eukaryota</taxon>
        <taxon>Metazoa</taxon>
        <taxon>Spiralia</taxon>
        <taxon>Lophotrochozoa</taxon>
        <taxon>Mollusca</taxon>
        <taxon>Gastropoda</taxon>
        <taxon>Heterobranchia</taxon>
        <taxon>Euthyneura</taxon>
        <taxon>Panpulmonata</taxon>
        <taxon>Sacoglossa</taxon>
        <taxon>Placobranchoidea</taxon>
        <taxon>Plakobranchidae</taxon>
        <taxon>Elysia</taxon>
    </lineage>
</organism>
<evidence type="ECO:0000313" key="2">
    <source>
        <dbReference type="EMBL" id="KAK3782330.1"/>
    </source>
</evidence>
<dbReference type="Proteomes" id="UP001283361">
    <property type="component" value="Unassembled WGS sequence"/>
</dbReference>
<feature type="region of interest" description="Disordered" evidence="1">
    <location>
        <begin position="51"/>
        <end position="79"/>
    </location>
</feature>
<accession>A0AAE1A6W4</accession>